<dbReference type="InterPro" id="IPR042098">
    <property type="entry name" value="TauD-like_sf"/>
</dbReference>
<dbReference type="GO" id="GO:0016491">
    <property type="term" value="F:oxidoreductase activity"/>
    <property type="evidence" value="ECO:0007669"/>
    <property type="project" value="UniProtKB-KW"/>
</dbReference>
<sequence>MPEKNNQFISPAQLYETSSQKWVRKEPSCLSDFTARPAIFELCEPVKDAVILDLGCGEGYCARELMRRGASKVIGVDISANSIAAAQAEEQREPLGITYLTGNSINVLELLRNGNLLTEQEGYFDVIVAVFLFNYLTLHEMLQCMTQVQQLLKPGGRFIFSVPHPSFAFWSNPQASFHFDVQGLAGSEDNSLGYFSARDRLLPGKIARRDGTQLQVQVRHKTMQDYFEALRKSGFETLPIVQELRVTDEHIELDRAFFGSLYDIPLHVAFSIQKQAFQQPQPLAKKEKAMSNDIIWSPIFSEEDYCFQFPSEVLDEFRQAHRHLKANDITWENYQIGDAGELPHLQAFAHKMRDCCYDTTGFVLIQGLPLQEFGDSYEQREATAKLLYYMMSVEMGIVSERRGRLFDVRDRNLNVADDNVLFSVTREASGWHTDSTDKDFNPDIVGLLCLQDGAEGGVLQNTNALNVYYRLKQILPQSIFEELEKPIIRDLIEKGLGKDSGNTWEQLRRSSALNVQKYRLRNNRFPIFSRDPYTNEFSCRYMRYWIESGHKKAEVPLSPLLKIAMNALDDVIYNDPTIYRVERKLRLGEIIYTNNHICLHNRTAYEDRDDRPKRHMVRVWIDFNPTT</sequence>
<organism evidence="6 7">
    <name type="scientific">Microseira wollei NIES-4236</name>
    <dbReference type="NCBI Taxonomy" id="2530354"/>
    <lineage>
        <taxon>Bacteria</taxon>
        <taxon>Bacillati</taxon>
        <taxon>Cyanobacteriota</taxon>
        <taxon>Cyanophyceae</taxon>
        <taxon>Oscillatoriophycideae</taxon>
        <taxon>Aerosakkonematales</taxon>
        <taxon>Aerosakkonemataceae</taxon>
        <taxon>Microseira</taxon>
    </lineage>
</organism>
<dbReference type="SUPFAM" id="SSF51197">
    <property type="entry name" value="Clavaminate synthase-like"/>
    <property type="match status" value="1"/>
</dbReference>
<accession>A0AAV3X0Z9</accession>
<proteinExistence type="predicted"/>
<evidence type="ECO:0000259" key="5">
    <source>
        <dbReference type="Pfam" id="PF13649"/>
    </source>
</evidence>
<dbReference type="GO" id="GO:0008168">
    <property type="term" value="F:methyltransferase activity"/>
    <property type="evidence" value="ECO:0007669"/>
    <property type="project" value="UniProtKB-KW"/>
</dbReference>
<dbReference type="AlphaFoldDB" id="A0AAV3X0Z9"/>
<evidence type="ECO:0000256" key="2">
    <source>
        <dbReference type="ARBA" id="ARBA00022679"/>
    </source>
</evidence>
<keyword evidence="1 6" id="KW-0489">Methyltransferase</keyword>
<keyword evidence="2" id="KW-0808">Transferase</keyword>
<name>A0AAV3X0Z9_9CYAN</name>
<feature type="domain" description="TauD/TfdA-like" evidence="4">
    <location>
        <begin position="356"/>
        <end position="620"/>
    </location>
</feature>
<dbReference type="InterPro" id="IPR029063">
    <property type="entry name" value="SAM-dependent_MTases_sf"/>
</dbReference>
<evidence type="ECO:0000256" key="3">
    <source>
        <dbReference type="ARBA" id="ARBA00023002"/>
    </source>
</evidence>
<evidence type="ECO:0000313" key="7">
    <source>
        <dbReference type="Proteomes" id="UP001050975"/>
    </source>
</evidence>
<dbReference type="SUPFAM" id="SSF53335">
    <property type="entry name" value="S-adenosyl-L-methionine-dependent methyltransferases"/>
    <property type="match status" value="1"/>
</dbReference>
<dbReference type="EMBL" id="BLAY01000002">
    <property type="protein sequence ID" value="GET35568.1"/>
    <property type="molecule type" value="Genomic_DNA"/>
</dbReference>
<evidence type="ECO:0000256" key="1">
    <source>
        <dbReference type="ARBA" id="ARBA00022603"/>
    </source>
</evidence>
<dbReference type="InterPro" id="IPR003819">
    <property type="entry name" value="TauD/TfdA-like"/>
</dbReference>
<protein>
    <submittedName>
        <fullName evidence="6">Methyltransferase type 11</fullName>
    </submittedName>
</protein>
<keyword evidence="3" id="KW-0560">Oxidoreductase</keyword>
<reference evidence="6" key="1">
    <citation type="submission" date="2019-10" db="EMBL/GenBank/DDBJ databases">
        <title>Draft genome sequece of Microseira wollei NIES-4236.</title>
        <authorList>
            <person name="Yamaguchi H."/>
            <person name="Suzuki S."/>
            <person name="Kawachi M."/>
        </authorList>
    </citation>
    <scope>NUCLEOTIDE SEQUENCE</scope>
    <source>
        <strain evidence="6">NIES-4236</strain>
    </source>
</reference>
<comment type="caution">
    <text evidence="6">The sequence shown here is derived from an EMBL/GenBank/DDBJ whole genome shotgun (WGS) entry which is preliminary data.</text>
</comment>
<dbReference type="RefSeq" id="WP_226573325.1">
    <property type="nucleotide sequence ID" value="NZ_BLAY01000002.1"/>
</dbReference>
<evidence type="ECO:0000259" key="4">
    <source>
        <dbReference type="Pfam" id="PF02668"/>
    </source>
</evidence>
<gene>
    <name evidence="6" type="ORF">MiSe_03100</name>
</gene>
<dbReference type="CDD" id="cd02440">
    <property type="entry name" value="AdoMet_MTases"/>
    <property type="match status" value="1"/>
</dbReference>
<dbReference type="PANTHER" id="PTHR43861:SF1">
    <property type="entry name" value="TRANS-ACONITATE 2-METHYLTRANSFERASE"/>
    <property type="match status" value="1"/>
</dbReference>
<keyword evidence="7" id="KW-1185">Reference proteome</keyword>
<dbReference type="Gene3D" id="3.40.50.150">
    <property type="entry name" value="Vaccinia Virus protein VP39"/>
    <property type="match status" value="1"/>
</dbReference>
<dbReference type="Pfam" id="PF02668">
    <property type="entry name" value="TauD"/>
    <property type="match status" value="1"/>
</dbReference>
<dbReference type="Proteomes" id="UP001050975">
    <property type="component" value="Unassembled WGS sequence"/>
</dbReference>
<feature type="domain" description="Methyltransferase" evidence="5">
    <location>
        <begin position="51"/>
        <end position="156"/>
    </location>
</feature>
<dbReference type="Pfam" id="PF13649">
    <property type="entry name" value="Methyltransf_25"/>
    <property type="match status" value="1"/>
</dbReference>
<dbReference type="GO" id="GO:0032259">
    <property type="term" value="P:methylation"/>
    <property type="evidence" value="ECO:0007669"/>
    <property type="project" value="UniProtKB-KW"/>
</dbReference>
<dbReference type="Gene3D" id="3.60.130.10">
    <property type="entry name" value="Clavaminate synthase-like"/>
    <property type="match status" value="1"/>
</dbReference>
<dbReference type="InterPro" id="IPR041698">
    <property type="entry name" value="Methyltransf_25"/>
</dbReference>
<dbReference type="PANTHER" id="PTHR43861">
    <property type="entry name" value="TRANS-ACONITATE 2-METHYLTRANSFERASE-RELATED"/>
    <property type="match status" value="1"/>
</dbReference>
<evidence type="ECO:0000313" key="6">
    <source>
        <dbReference type="EMBL" id="GET35568.1"/>
    </source>
</evidence>